<dbReference type="Pfam" id="PF17676">
    <property type="entry name" value="Peptidase_S66C"/>
    <property type="match status" value="1"/>
</dbReference>
<evidence type="ECO:0000259" key="3">
    <source>
        <dbReference type="Pfam" id="PF02016"/>
    </source>
</evidence>
<dbReference type="Gene3D" id="3.50.30.60">
    <property type="entry name" value="LD-carboxypeptidase A C-terminal domain-like"/>
    <property type="match status" value="1"/>
</dbReference>
<accession>A0ABW4CXL5</accession>
<comment type="caution">
    <text evidence="5">The sequence shown here is derived from an EMBL/GenBank/DDBJ whole genome shotgun (WGS) entry which is preliminary data.</text>
</comment>
<keyword evidence="2 5" id="KW-0378">Hydrolase</keyword>
<feature type="domain" description="LD-carboxypeptidase C-terminal" evidence="4">
    <location>
        <begin position="222"/>
        <end position="350"/>
    </location>
</feature>
<dbReference type="PANTHER" id="PTHR30237:SF4">
    <property type="entry name" value="LD-CARBOXYPEPTIDASE C-TERMINAL DOMAIN-CONTAINING PROTEIN"/>
    <property type="match status" value="1"/>
</dbReference>
<dbReference type="InterPro" id="IPR003507">
    <property type="entry name" value="S66_fam"/>
</dbReference>
<comment type="similarity">
    <text evidence="1">Belongs to the peptidase S66 family.</text>
</comment>
<keyword evidence="6" id="KW-1185">Reference proteome</keyword>
<gene>
    <name evidence="5" type="ORF">ACFQ5K_04735</name>
</gene>
<evidence type="ECO:0000313" key="5">
    <source>
        <dbReference type="EMBL" id="MFD1440698.1"/>
    </source>
</evidence>
<dbReference type="InterPro" id="IPR027478">
    <property type="entry name" value="LdcA_N"/>
</dbReference>
<protein>
    <submittedName>
        <fullName evidence="5">S66 peptidase family protein</fullName>
        <ecNumber evidence="5">3.4.-.-</ecNumber>
    </submittedName>
</protein>
<reference evidence="6" key="1">
    <citation type="journal article" date="2019" name="Int. J. Syst. Evol. Microbiol.">
        <title>The Global Catalogue of Microorganisms (GCM) 10K type strain sequencing project: providing services to taxonomists for standard genome sequencing and annotation.</title>
        <authorList>
            <consortium name="The Broad Institute Genomics Platform"/>
            <consortium name="The Broad Institute Genome Sequencing Center for Infectious Disease"/>
            <person name="Wu L."/>
            <person name="Ma J."/>
        </authorList>
    </citation>
    <scope>NUCLEOTIDE SEQUENCE [LARGE SCALE GENOMIC DNA]</scope>
    <source>
        <strain evidence="6">CCM 8912</strain>
    </source>
</reference>
<dbReference type="InterPro" id="IPR040921">
    <property type="entry name" value="Peptidase_S66C"/>
</dbReference>
<proteinExistence type="inferred from homology"/>
<dbReference type="Gene3D" id="3.40.50.10740">
    <property type="entry name" value="Class I glutamine amidotransferase-like"/>
    <property type="match status" value="1"/>
</dbReference>
<evidence type="ECO:0000256" key="2">
    <source>
        <dbReference type="ARBA" id="ARBA00022801"/>
    </source>
</evidence>
<dbReference type="EC" id="3.4.-.-" evidence="5"/>
<feature type="domain" description="LD-carboxypeptidase N-terminal" evidence="3">
    <location>
        <begin position="22"/>
        <end position="147"/>
    </location>
</feature>
<sequence length="365" mass="40115">MPFSTNAAGRLKPRSLRRGDQVAIVSLSSGILGEPATAHQLALGKKRLRELGLVPVVMPHALDGLAALAAHPEHRAADLKAAFADPEITGIIAAIGGEDTFRLAPYLMADATFAEAVRQQPKLFTGFSDTTIDHLMLYRLGLQSFYGPNLLNDLAELDTAMLPYTQATFAHYLTNPATTAITASPVWYEEREDFSPAALGTARVSHRETHGLEILRGQGQVRGPLLGGCLESLDDLLVNHLPNERTLSEQYGLMPTPEEWHGKLLFIETSEERPAPASYRLMLQHLKAYGIFDQVVGIIAGKPQNERYYAEYKQILLEETEPEQLPVLFNANFGHAYPRAALPYGGMACLDCTQKAFTITEPFFS</sequence>
<organism evidence="5 6">
    <name type="scientific">Lacticaseibacillus hegangensis</name>
    <dbReference type="NCBI Taxonomy" id="2486010"/>
    <lineage>
        <taxon>Bacteria</taxon>
        <taxon>Bacillati</taxon>
        <taxon>Bacillota</taxon>
        <taxon>Bacilli</taxon>
        <taxon>Lactobacillales</taxon>
        <taxon>Lactobacillaceae</taxon>
        <taxon>Lacticaseibacillus</taxon>
    </lineage>
</organism>
<dbReference type="Proteomes" id="UP001597212">
    <property type="component" value="Unassembled WGS sequence"/>
</dbReference>
<dbReference type="RefSeq" id="WP_125754477.1">
    <property type="nucleotide sequence ID" value="NZ_JBHTOK010000019.1"/>
</dbReference>
<dbReference type="InterPro" id="IPR029062">
    <property type="entry name" value="Class_I_gatase-like"/>
</dbReference>
<dbReference type="PANTHER" id="PTHR30237">
    <property type="entry name" value="MURAMOYLTETRAPEPTIDE CARBOXYPEPTIDASE"/>
    <property type="match status" value="1"/>
</dbReference>
<dbReference type="PIRSF" id="PIRSF028757">
    <property type="entry name" value="LD-carboxypeptidase"/>
    <property type="match status" value="1"/>
</dbReference>
<dbReference type="CDD" id="cd07062">
    <property type="entry name" value="Peptidase_S66_mccF_like"/>
    <property type="match status" value="1"/>
</dbReference>
<evidence type="ECO:0000256" key="1">
    <source>
        <dbReference type="ARBA" id="ARBA00010233"/>
    </source>
</evidence>
<dbReference type="Pfam" id="PF02016">
    <property type="entry name" value="Peptidase_S66"/>
    <property type="match status" value="1"/>
</dbReference>
<dbReference type="SUPFAM" id="SSF141986">
    <property type="entry name" value="LD-carboxypeptidase A C-terminal domain-like"/>
    <property type="match status" value="1"/>
</dbReference>
<dbReference type="EMBL" id="JBHTOK010000019">
    <property type="protein sequence ID" value="MFD1440698.1"/>
    <property type="molecule type" value="Genomic_DNA"/>
</dbReference>
<dbReference type="SUPFAM" id="SSF52317">
    <property type="entry name" value="Class I glutamine amidotransferase-like"/>
    <property type="match status" value="1"/>
</dbReference>
<dbReference type="GO" id="GO:0016787">
    <property type="term" value="F:hydrolase activity"/>
    <property type="evidence" value="ECO:0007669"/>
    <property type="project" value="UniProtKB-KW"/>
</dbReference>
<evidence type="ECO:0000259" key="4">
    <source>
        <dbReference type="Pfam" id="PF17676"/>
    </source>
</evidence>
<name>A0ABW4CXL5_9LACO</name>
<dbReference type="InterPro" id="IPR040449">
    <property type="entry name" value="Peptidase_S66_N"/>
</dbReference>
<dbReference type="InterPro" id="IPR027461">
    <property type="entry name" value="Carboxypeptidase_A_C_sf"/>
</dbReference>
<evidence type="ECO:0000313" key="6">
    <source>
        <dbReference type="Proteomes" id="UP001597212"/>
    </source>
</evidence>